<dbReference type="Pfam" id="PF01564">
    <property type="entry name" value="Spermine_synth"/>
    <property type="match status" value="1"/>
</dbReference>
<dbReference type="CDD" id="cd06174">
    <property type="entry name" value="MFS"/>
    <property type="match status" value="1"/>
</dbReference>
<keyword evidence="9" id="KW-0812">Transmembrane</keyword>
<evidence type="ECO:0000313" key="11">
    <source>
        <dbReference type="EMBL" id="CAI3971761.1"/>
    </source>
</evidence>
<dbReference type="GO" id="GO:0016787">
    <property type="term" value="F:hydrolase activity"/>
    <property type="evidence" value="ECO:0007669"/>
    <property type="project" value="UniProtKB-KW"/>
</dbReference>
<evidence type="ECO:0000256" key="2">
    <source>
        <dbReference type="ARBA" id="ARBA00022679"/>
    </source>
</evidence>
<dbReference type="EMBL" id="CAMXCT020000001">
    <property type="protein sequence ID" value="CAL1125136.1"/>
    <property type="molecule type" value="Genomic_DNA"/>
</dbReference>
<comment type="catalytic activity">
    <reaction evidence="7">
        <text>GTP + H2O = GDP + phosphate + H(+)</text>
        <dbReference type="Rhea" id="RHEA:19669"/>
        <dbReference type="ChEBI" id="CHEBI:15377"/>
        <dbReference type="ChEBI" id="CHEBI:15378"/>
        <dbReference type="ChEBI" id="CHEBI:37565"/>
        <dbReference type="ChEBI" id="CHEBI:43474"/>
        <dbReference type="ChEBI" id="CHEBI:58189"/>
    </reaction>
    <physiologicalReaction direction="left-to-right" evidence="7">
        <dbReference type="Rhea" id="RHEA:19670"/>
    </physiologicalReaction>
</comment>
<comment type="similarity">
    <text evidence="1">Belongs to the spermidine/spermine synthase family.</text>
</comment>
<keyword evidence="13" id="KW-1185">Reference proteome</keyword>
<feature type="transmembrane region" description="Helical" evidence="9">
    <location>
        <begin position="459"/>
        <end position="480"/>
    </location>
</feature>
<dbReference type="Pfam" id="PF07683">
    <property type="entry name" value="CobW_C"/>
    <property type="match status" value="1"/>
</dbReference>
<dbReference type="SUPFAM" id="SSF52540">
    <property type="entry name" value="P-loop containing nucleoside triphosphate hydrolases"/>
    <property type="match status" value="1"/>
</dbReference>
<name>A0A9P1BE80_9DINO</name>
<feature type="transmembrane region" description="Helical" evidence="9">
    <location>
        <begin position="864"/>
        <end position="884"/>
    </location>
</feature>
<feature type="transmembrane region" description="Helical" evidence="9">
    <location>
        <begin position="492"/>
        <end position="512"/>
    </location>
</feature>
<dbReference type="InterPro" id="IPR029063">
    <property type="entry name" value="SAM-dependent_MTases_sf"/>
</dbReference>
<dbReference type="AlphaFoldDB" id="A0A9P1BE80"/>
<dbReference type="EMBL" id="CAMXCT030000001">
    <property type="protein sequence ID" value="CAL4759073.1"/>
    <property type="molecule type" value="Genomic_DNA"/>
</dbReference>
<dbReference type="SMART" id="SM00833">
    <property type="entry name" value="CobW_C"/>
    <property type="match status" value="1"/>
</dbReference>
<feature type="active site" description="Proton acceptor" evidence="8">
    <location>
        <position position="1036"/>
    </location>
</feature>
<dbReference type="GO" id="GO:0016740">
    <property type="term" value="F:transferase activity"/>
    <property type="evidence" value="ECO:0007669"/>
    <property type="project" value="UniProtKB-UniRule"/>
</dbReference>
<evidence type="ECO:0000313" key="12">
    <source>
        <dbReference type="EMBL" id="CAL4759073.1"/>
    </source>
</evidence>
<comment type="caution">
    <text evidence="11">The sequence shown here is derived from an EMBL/GenBank/DDBJ whole genome shotgun (WGS) entry which is preliminary data.</text>
</comment>
<feature type="transmembrane region" description="Helical" evidence="9">
    <location>
        <begin position="770"/>
        <end position="798"/>
    </location>
</feature>
<dbReference type="InterPro" id="IPR011629">
    <property type="entry name" value="CobW-like_C"/>
</dbReference>
<keyword evidence="5" id="KW-0143">Chaperone</keyword>
<keyword evidence="3" id="KW-0547">Nucleotide-binding</keyword>
<dbReference type="InterPro" id="IPR003495">
    <property type="entry name" value="CobW/HypB/UreG_nucleotide-bd"/>
</dbReference>
<feature type="transmembrane region" description="Helical" evidence="9">
    <location>
        <begin position="572"/>
        <end position="592"/>
    </location>
</feature>
<dbReference type="Gene3D" id="3.40.50.150">
    <property type="entry name" value="Vaccinia Virus protein VP39"/>
    <property type="match status" value="1"/>
</dbReference>
<dbReference type="EMBL" id="CAMXCT010000001">
    <property type="protein sequence ID" value="CAI3971761.1"/>
    <property type="molecule type" value="Genomic_DNA"/>
</dbReference>
<evidence type="ECO:0000256" key="8">
    <source>
        <dbReference type="PROSITE-ProRule" id="PRU00354"/>
    </source>
</evidence>
<dbReference type="InterPro" id="IPR030374">
    <property type="entry name" value="PABS"/>
</dbReference>
<dbReference type="GO" id="GO:0000166">
    <property type="term" value="F:nucleotide binding"/>
    <property type="evidence" value="ECO:0007669"/>
    <property type="project" value="UniProtKB-KW"/>
</dbReference>
<evidence type="ECO:0000256" key="6">
    <source>
        <dbReference type="ARBA" id="ARBA00034320"/>
    </source>
</evidence>
<feature type="transmembrane region" description="Helical" evidence="9">
    <location>
        <begin position="690"/>
        <end position="713"/>
    </location>
</feature>
<feature type="transmembrane region" description="Helical" evidence="9">
    <location>
        <begin position="810"/>
        <end position="832"/>
    </location>
</feature>
<comment type="similarity">
    <text evidence="6">Belongs to the SIMIBI class G3E GTPase family. ZNG1 subfamily.</text>
</comment>
<dbReference type="SUPFAM" id="SSF53335">
    <property type="entry name" value="S-adenosyl-L-methionine-dependent methyltransferases"/>
    <property type="match status" value="1"/>
</dbReference>
<feature type="transmembrane region" description="Helical" evidence="9">
    <location>
        <begin position="659"/>
        <end position="684"/>
    </location>
</feature>
<proteinExistence type="inferred from homology"/>
<reference evidence="12 13" key="2">
    <citation type="submission" date="2024-05" db="EMBL/GenBank/DDBJ databases">
        <authorList>
            <person name="Chen Y."/>
            <person name="Shah S."/>
            <person name="Dougan E. K."/>
            <person name="Thang M."/>
            <person name="Chan C."/>
        </authorList>
    </citation>
    <scope>NUCLEOTIDE SEQUENCE [LARGE SCALE GENOMIC DNA]</scope>
</reference>
<dbReference type="CDD" id="cd03112">
    <property type="entry name" value="CobW-like"/>
    <property type="match status" value="1"/>
</dbReference>
<evidence type="ECO:0000259" key="10">
    <source>
        <dbReference type="PROSITE" id="PS51006"/>
    </source>
</evidence>
<dbReference type="CDD" id="cd02440">
    <property type="entry name" value="AdoMet_MTases"/>
    <property type="match status" value="1"/>
</dbReference>
<keyword evidence="9" id="KW-0472">Membrane</keyword>
<dbReference type="Proteomes" id="UP001152797">
    <property type="component" value="Unassembled WGS sequence"/>
</dbReference>
<feature type="transmembrane region" description="Helical" evidence="9">
    <location>
        <begin position="598"/>
        <end position="618"/>
    </location>
</feature>
<evidence type="ECO:0000256" key="7">
    <source>
        <dbReference type="ARBA" id="ARBA00049117"/>
    </source>
</evidence>
<dbReference type="InterPro" id="IPR051927">
    <property type="entry name" value="Zn_Chap_cDPG_Synth"/>
</dbReference>
<evidence type="ECO:0000256" key="9">
    <source>
        <dbReference type="SAM" id="Phobius"/>
    </source>
</evidence>
<dbReference type="NCBIfam" id="NF037959">
    <property type="entry name" value="MFS_SpdSyn"/>
    <property type="match status" value="1"/>
</dbReference>
<dbReference type="PANTHER" id="PTHR43603:SF1">
    <property type="entry name" value="ZINC-REGULATED GTPASE METALLOPROTEIN ACTIVATOR 1"/>
    <property type="match status" value="1"/>
</dbReference>
<keyword evidence="8" id="KW-0620">Polyamine biosynthesis</keyword>
<reference evidence="11" key="1">
    <citation type="submission" date="2022-10" db="EMBL/GenBank/DDBJ databases">
        <authorList>
            <person name="Chen Y."/>
            <person name="Dougan E. K."/>
            <person name="Chan C."/>
            <person name="Rhodes N."/>
            <person name="Thang M."/>
        </authorList>
    </citation>
    <scope>NUCLEOTIDE SEQUENCE</scope>
</reference>
<evidence type="ECO:0000256" key="5">
    <source>
        <dbReference type="ARBA" id="ARBA00023186"/>
    </source>
</evidence>
<dbReference type="Gene3D" id="3.40.50.300">
    <property type="entry name" value="P-loop containing nucleotide triphosphate hydrolases"/>
    <property type="match status" value="1"/>
</dbReference>
<accession>A0A9P1BE80</accession>
<dbReference type="InterPro" id="IPR027417">
    <property type="entry name" value="P-loop_NTPase"/>
</dbReference>
<keyword evidence="9" id="KW-1133">Transmembrane helix</keyword>
<feature type="domain" description="PABS" evidence="10">
    <location>
        <begin position="949"/>
        <end position="1119"/>
    </location>
</feature>
<evidence type="ECO:0000313" key="13">
    <source>
        <dbReference type="Proteomes" id="UP001152797"/>
    </source>
</evidence>
<evidence type="ECO:0000256" key="4">
    <source>
        <dbReference type="ARBA" id="ARBA00022801"/>
    </source>
</evidence>
<evidence type="ECO:0000256" key="3">
    <source>
        <dbReference type="ARBA" id="ARBA00022741"/>
    </source>
</evidence>
<dbReference type="Gene3D" id="3.30.1220.10">
    <property type="entry name" value="CobW-like, C-terminal domain"/>
    <property type="match status" value="1"/>
</dbReference>
<dbReference type="SUPFAM" id="SSF103473">
    <property type="entry name" value="MFS general substrate transporter"/>
    <property type="match status" value="1"/>
</dbReference>
<feature type="transmembrane region" description="Helical" evidence="9">
    <location>
        <begin position="532"/>
        <end position="560"/>
    </location>
</feature>
<dbReference type="InterPro" id="IPR036259">
    <property type="entry name" value="MFS_trans_sf"/>
</dbReference>
<organism evidence="11">
    <name type="scientific">Cladocopium goreaui</name>
    <dbReference type="NCBI Taxonomy" id="2562237"/>
    <lineage>
        <taxon>Eukaryota</taxon>
        <taxon>Sar</taxon>
        <taxon>Alveolata</taxon>
        <taxon>Dinophyceae</taxon>
        <taxon>Suessiales</taxon>
        <taxon>Symbiodiniaceae</taxon>
        <taxon>Cladocopium</taxon>
    </lineage>
</organism>
<evidence type="ECO:0000256" key="1">
    <source>
        <dbReference type="ARBA" id="ARBA00007867"/>
    </source>
</evidence>
<gene>
    <name evidence="11" type="ORF">C1SCF055_LOCUS351</name>
</gene>
<dbReference type="InterPro" id="IPR036627">
    <property type="entry name" value="CobW-likC_sf"/>
</dbReference>
<dbReference type="PANTHER" id="PTHR43603">
    <property type="entry name" value="COBW DOMAIN-CONTAINING PROTEIN DDB_G0274527"/>
    <property type="match status" value="1"/>
</dbReference>
<dbReference type="PROSITE" id="PS51006">
    <property type="entry name" value="PABS_2"/>
    <property type="match status" value="1"/>
</dbReference>
<keyword evidence="4" id="KW-0378">Hydrolase</keyword>
<keyword evidence="2 8" id="KW-0808">Transferase</keyword>
<dbReference type="GO" id="GO:0006596">
    <property type="term" value="P:polyamine biosynthetic process"/>
    <property type="evidence" value="ECO:0007669"/>
    <property type="project" value="UniProtKB-UniRule"/>
</dbReference>
<dbReference type="Pfam" id="PF02492">
    <property type="entry name" value="cobW"/>
    <property type="match status" value="1"/>
</dbReference>
<feature type="transmembrane region" description="Helical" evidence="9">
    <location>
        <begin position="422"/>
        <end position="439"/>
    </location>
</feature>
<protein>
    <submittedName>
        <fullName evidence="12">Zinc chaperone YciC</fullName>
    </submittedName>
</protein>
<feature type="transmembrane region" description="Helical" evidence="9">
    <location>
        <begin position="722"/>
        <end position="742"/>
    </location>
</feature>
<sequence length="1218" mass="133701">MKRLPVTVLSGFLGAGKTTVLNHILANRQNLRVAVIVNDMSEVNIDATLVRGGEAALSRTEEKLVEMTNGCICCTLREDLLQEVAELAKNDKFDYLLVESTGISEPMPVAETFTFADEEGQSLSDVARLDTTVTVVDARNFLQDFGSQDDLTDREIGLSEEDQRNVVDLLTDQVEFANVILLNKCDLIDEDEKVTLLGILRNLNPKARIVETVRGQVDPMAIIGTNLFSMEDASAQPGWLEVPRGQEQPETDEYGITSFVYRARKPFHAARLWDQLDMQDGILADVIRSKGFLWIASRHNHVYSWSQAGVSFQLGVAGLWWAAVPREEWAQHFEEDEEVLASIQDEFEGTYGDRRQEIVFIGMDLDRPVIESLLEECLLTDDEMAEGPDAWLQYSDPLPSFILAEGKYPSIHRGDDRRKMKSTFPIALVLAMLSGAAALSHELLWTRRLVDLLGATGEATSRVFGCFFLGLSLGGLLAALMLRRIERPWRAVLFSELAIALLAVPALCLPWWSDWIWPLIGPERLVSWQGALIKTVLSGVVVLPPAMFMGMTLPFFAAAVLRRKGTLRREGVWLYGGNTFGGMFGLLISSGILLESLGVFGCMAVAIATNLVVALAAWRLSRKEIVPHLQPDSRQMRKPARTRHLAADESTVLDMPKSITFAFISGMAMLALEVLAIRIVSLVVPSSFQATASVLAAVILLLAVAAMATPFFLQAALSPRKWLLGVLVASSLFTALAPLLLYRQTEQLIDVAHLTAMSGGRLATTTEFLFSVWAIAIVTVGPALFFGGMVLPIVFAWTGSQEGDAQGRQFGFLLAANGVGGLIGAEVASLVVLPTLGIYLGFTAVGLLYSLAFVLLLEPWKSTTVLKVLVACSVVVAPVLFAQAELIHIPYLSPRTTVQYKTLATEFGREGVLLVVESPSKGMGILVNNQYLLGSSGSVRDERREVFLPMLLHPAPERVCCVGLATGISAGAALDYSANSQLTAVEISSLVADAAERHFGEFNNHLSENPRSSVVIEDGRTYIAATKDHFDVIIGDLYRPYGAGEGRLFSVEHFQAAREALRNGGLFCQWLPMYQLTESQFHIIVASFLQSFPDAAILRGNDKSDYPMLGLVGWKNSQFNPWALAENCSALKQLRSFSDTELTEPNAVGRLYLGPISSSKFTEDPLNTLDNARIEILAGRRKITRDPRQGDAASSDQEPYLVGPAWKDFERRLPELLE</sequence>
<feature type="transmembrane region" description="Helical" evidence="9">
    <location>
        <begin position="838"/>
        <end position="857"/>
    </location>
</feature>